<dbReference type="GO" id="GO:0003677">
    <property type="term" value="F:DNA binding"/>
    <property type="evidence" value="ECO:0007669"/>
    <property type="project" value="UniProtKB-UniRule"/>
</dbReference>
<evidence type="ECO:0000256" key="13">
    <source>
        <dbReference type="ARBA" id="ARBA00048988"/>
    </source>
</evidence>
<evidence type="ECO:0000256" key="14">
    <source>
        <dbReference type="ARBA" id="ARBA00093297"/>
    </source>
</evidence>
<dbReference type="GO" id="GO:0005524">
    <property type="term" value="F:ATP binding"/>
    <property type="evidence" value="ECO:0007669"/>
    <property type="project" value="UniProtKB-UniRule"/>
</dbReference>
<dbReference type="InterPro" id="IPR027417">
    <property type="entry name" value="P-loop_NTPase"/>
</dbReference>
<dbReference type="HAMAP" id="MF_04000">
    <property type="entry name" value="PPV_E1"/>
    <property type="match status" value="1"/>
</dbReference>
<keyword evidence="7 15" id="KW-0378">Hydrolase</keyword>
<dbReference type="SUPFAM" id="SSF52540">
    <property type="entry name" value="P-loop containing nucleoside triphosphate hydrolases"/>
    <property type="match status" value="1"/>
</dbReference>
<dbReference type="InterPro" id="IPR016393">
    <property type="entry name" value="Rep_E1_papillomaV"/>
</dbReference>
<keyword evidence="6 15" id="KW-0547">Nucleotide-binding</keyword>
<keyword evidence="2 15" id="KW-0244">Early protein</keyword>
<dbReference type="Pfam" id="PF00519">
    <property type="entry name" value="PPV_E1_C"/>
    <property type="match status" value="1"/>
</dbReference>
<comment type="PTM">
    <text evidence="15">Sumoylated.</text>
</comment>
<feature type="modified residue" description="Phosphoserine; by host" evidence="15">
    <location>
        <position position="99"/>
    </location>
</feature>
<dbReference type="InterPro" id="IPR014015">
    <property type="entry name" value="Helicase_SF3_DNA-vir"/>
</dbReference>
<comment type="catalytic activity">
    <reaction evidence="12 15">
        <text>Couples ATP hydrolysis with the unwinding of duplex DNA by translocating in the 3'-5' direction.</text>
        <dbReference type="EC" id="5.6.2.4"/>
    </reaction>
</comment>
<keyword evidence="3 15" id="KW-0597">Phosphoprotein</keyword>
<dbReference type="PROSITE" id="PS51206">
    <property type="entry name" value="SF3_HELICASE_1"/>
    <property type="match status" value="1"/>
</dbReference>
<keyword evidence="15" id="KW-0832">Ubl conjugation</keyword>
<dbReference type="EMBL" id="KY825188">
    <property type="protein sequence ID" value="AVM18360.1"/>
    <property type="molecule type" value="Genomic_DNA"/>
</dbReference>
<dbReference type="PIRSF" id="PIRSF003383">
    <property type="entry name" value="Rep_E1_papillomaV"/>
    <property type="match status" value="1"/>
</dbReference>
<feature type="domain" description="SF3 helicase" evidence="17">
    <location>
        <begin position="397"/>
        <end position="561"/>
    </location>
</feature>
<feature type="modified residue" description="Phosphoserine; by host" evidence="15">
    <location>
        <position position="112"/>
    </location>
</feature>
<dbReference type="GO" id="GO:0016887">
    <property type="term" value="F:ATP hydrolysis activity"/>
    <property type="evidence" value="ECO:0007669"/>
    <property type="project" value="RHEA"/>
</dbReference>
<evidence type="ECO:0000256" key="12">
    <source>
        <dbReference type="ARBA" id="ARBA00034617"/>
    </source>
</evidence>
<evidence type="ECO:0000256" key="1">
    <source>
        <dbReference type="ARBA" id="ARBA00004147"/>
    </source>
</evidence>
<dbReference type="InterPro" id="IPR014000">
    <property type="entry name" value="PPV_DNA_helicase_E1_N"/>
</dbReference>
<dbReference type="InterPro" id="IPR001177">
    <property type="entry name" value="PPV_DNA_helicase_E1_C"/>
</dbReference>
<protein>
    <recommendedName>
        <fullName evidence="15 16">Replication protein E1</fullName>
        <ecNumber evidence="15 16">5.6.2.4</ecNumber>
    </recommendedName>
    <alternativeName>
        <fullName evidence="15">ATP-dependent helicase E1</fullName>
    </alternativeName>
    <alternativeName>
        <fullName evidence="15">DNA 3'-5' helicase E1</fullName>
    </alternativeName>
</protein>
<evidence type="ECO:0000256" key="5">
    <source>
        <dbReference type="ARBA" id="ARBA00022705"/>
    </source>
</evidence>
<dbReference type="InterPro" id="IPR046832">
    <property type="entry name" value="PPV_E1_DBD"/>
</dbReference>
<dbReference type="GO" id="GO:0042025">
    <property type="term" value="C:host cell nucleus"/>
    <property type="evidence" value="ECO:0007669"/>
    <property type="project" value="UniProtKB-SubCell"/>
</dbReference>
<comment type="subunit">
    <text evidence="15">Can form hexamers. Interacts with E2 protein; this interaction increases E1 DNA binding specificity. Interacts with host DNA polymerase subunit POLA2. Interacts with host single stranded DNA-binding protein RPA1. Interacts with host TOP1; this interaction stimulates the enzymatic activity of TOP1.</text>
</comment>
<evidence type="ECO:0000256" key="10">
    <source>
        <dbReference type="ARBA" id="ARBA00023125"/>
    </source>
</evidence>
<dbReference type="Gene3D" id="3.40.50.300">
    <property type="entry name" value="P-loop containing nucleotide triphosphate hydrolases"/>
    <property type="match status" value="1"/>
</dbReference>
<dbReference type="Pfam" id="PF00524">
    <property type="entry name" value="PPV_E1_N"/>
    <property type="match status" value="1"/>
</dbReference>
<accession>A0A2P1EPX3</accession>
<feature type="short sequence motif" description="Nuclear localization signal" evidence="15">
    <location>
        <begin position="83"/>
        <end position="85"/>
    </location>
</feature>
<dbReference type="Gene3D" id="3.40.1310.10">
    <property type="match status" value="1"/>
</dbReference>
<comment type="subcellular location">
    <subcellularLocation>
        <location evidence="1 15">Host nucleus</location>
    </subcellularLocation>
</comment>
<keyword evidence="9 15" id="KW-0067">ATP-binding</keyword>
<evidence type="ECO:0000256" key="15">
    <source>
        <dbReference type="HAMAP-Rule" id="MF_04000"/>
    </source>
</evidence>
<evidence type="ECO:0000256" key="4">
    <source>
        <dbReference type="ARBA" id="ARBA00022562"/>
    </source>
</evidence>
<dbReference type="EC" id="5.6.2.4" evidence="15 16"/>
<reference evidence="18" key="1">
    <citation type="submission" date="2017-03" db="EMBL/GenBank/DDBJ databases">
        <authorList>
            <person name="Afonso C.L."/>
            <person name="Miller P.J."/>
            <person name="Scott M.A."/>
            <person name="Spackman E."/>
            <person name="Goraichik I."/>
            <person name="Dimitrov K.M."/>
            <person name="Suarez D.L."/>
            <person name="Swayne D.E."/>
        </authorList>
    </citation>
    <scope>NUCLEOTIDE SEQUENCE</scope>
    <source>
        <strain evidence="18">Missouri</strain>
    </source>
</reference>
<evidence type="ECO:0000256" key="2">
    <source>
        <dbReference type="ARBA" id="ARBA00022518"/>
    </source>
</evidence>
<evidence type="ECO:0000256" key="7">
    <source>
        <dbReference type="ARBA" id="ARBA00022801"/>
    </source>
</evidence>
<feature type="modified residue" description="Phosphoserine; by host" evidence="15">
    <location>
        <position position="90"/>
    </location>
</feature>
<evidence type="ECO:0000256" key="11">
    <source>
        <dbReference type="ARBA" id="ARBA00023235"/>
    </source>
</evidence>
<dbReference type="SUPFAM" id="SSF55464">
    <property type="entry name" value="Origin of replication-binding domain, RBD-like"/>
    <property type="match status" value="1"/>
</dbReference>
<name>A0A2P1EPX3_9PAPI</name>
<feature type="region of interest" description="DNA-binding region" evidence="15">
    <location>
        <begin position="146"/>
        <end position="312"/>
    </location>
</feature>
<evidence type="ECO:0000256" key="3">
    <source>
        <dbReference type="ARBA" id="ARBA00022553"/>
    </source>
</evidence>
<evidence type="ECO:0000256" key="6">
    <source>
        <dbReference type="ARBA" id="ARBA00022741"/>
    </source>
</evidence>
<feature type="modified residue" description="Phosphoserine; by host" evidence="15">
    <location>
        <position position="93"/>
    </location>
</feature>
<feature type="cross-link" description="Glycyl lysine isopeptide (Lys-Gly) (interchain with G-Cter in SUMO)" evidence="15">
    <location>
        <position position="518"/>
    </location>
</feature>
<evidence type="ECO:0000256" key="8">
    <source>
        <dbReference type="ARBA" id="ARBA00022806"/>
    </source>
</evidence>
<comment type="caution">
    <text evidence="15">Lacks conserved residue(s) required for the propagation of feature annotation.</text>
</comment>
<comment type="function">
    <text evidence="16">ATP-dependent DNA helicase required for initiation of viral DNA replication. It forms a complex with the viral E2 protein. The E1-E2 complex binds to the replication origin which contains binding sites for both proteins.</text>
</comment>
<keyword evidence="5 15" id="KW-0235">DNA replication</keyword>
<organism evidence="18">
    <name type="scientific">Felis catus papillomavirus 3</name>
    <dbReference type="NCBI Taxonomy" id="1336600"/>
    <lineage>
        <taxon>Viruses</taxon>
        <taxon>Monodnaviria</taxon>
        <taxon>Shotokuvirae</taxon>
        <taxon>Cossaviricota</taxon>
        <taxon>Papovaviricetes</taxon>
        <taxon>Zurhausenvirales</taxon>
        <taxon>Papillomaviridae</taxon>
        <taxon>Firstpapillomavirinae</taxon>
        <taxon>Taupapillomavirus</taxon>
        <taxon>Taupapillomavirus 3</taxon>
    </lineage>
</organism>
<dbReference type="GO" id="GO:0043138">
    <property type="term" value="F:3'-5' DNA helicase activity"/>
    <property type="evidence" value="ECO:0007669"/>
    <property type="project" value="UniProtKB-UniRule"/>
</dbReference>
<dbReference type="InterPro" id="IPR037102">
    <property type="entry name" value="Znf_lg_T-Ag_D1_dom_sf"/>
</dbReference>
<keyword evidence="15" id="KW-1017">Isopeptide bond</keyword>
<comment type="function">
    <text evidence="14 15">ATP-dependent DNA 3'-5' helicase required for initiation of viral DNA replication. It forms a complex with the viral E2 protein. The E1-E2 complex binds to the replication origin which contains binding sites for both proteins. During the initial step, a dimer of E1 interacts with a dimer of protein E2 leading to a complex that binds the viral origin of replication with high specificity. Then, a second dimer of E1 displaces the E2 dimer in an ATP-dependent manner to form the E1 tetramer. Following this, two E1 monomers are added to each half of the site, which results in the formation of two E1 trimers on the viral ori. Subsequently, two hexamers will be created. The double hexamer acts as a bi-directional helicase machinery and unwinds the viral DNA and then recruits the host DNA polymerase to start replication.</text>
</comment>
<dbReference type="InterPro" id="IPR046935">
    <property type="entry name" value="PPV_E1_DBD_sf"/>
</dbReference>
<proteinExistence type="inferred from homology"/>
<keyword evidence="4 15" id="KW-1048">Host nucleus</keyword>
<feature type="short sequence motif" description="Nuclear export signal" evidence="15">
    <location>
        <begin position="98"/>
        <end position="107"/>
    </location>
</feature>
<dbReference type="Pfam" id="PF20450">
    <property type="entry name" value="PPV_E1_DBD"/>
    <property type="match status" value="1"/>
</dbReference>
<evidence type="ECO:0000256" key="9">
    <source>
        <dbReference type="ARBA" id="ARBA00022840"/>
    </source>
</evidence>
<evidence type="ECO:0000259" key="17">
    <source>
        <dbReference type="PROSITE" id="PS51206"/>
    </source>
</evidence>
<evidence type="ECO:0000256" key="16">
    <source>
        <dbReference type="PIRNR" id="PIRNR003383"/>
    </source>
</evidence>
<feature type="binding site" evidence="15">
    <location>
        <begin position="437"/>
        <end position="444"/>
    </location>
    <ligand>
        <name>ATP</name>
        <dbReference type="ChEBI" id="CHEBI:30616"/>
    </ligand>
</feature>
<dbReference type="GO" id="GO:0006260">
    <property type="term" value="P:DNA replication"/>
    <property type="evidence" value="ECO:0007669"/>
    <property type="project" value="UniProtKB-UniRule"/>
</dbReference>
<evidence type="ECO:0000313" key="18">
    <source>
        <dbReference type="EMBL" id="AVM18360.1"/>
    </source>
</evidence>
<dbReference type="Gene3D" id="1.10.10.510">
    <property type="entry name" value="Zinc finger, large T-antigen D1 domain"/>
    <property type="match status" value="1"/>
</dbReference>
<comment type="PTM">
    <text evidence="15">Phosphorylated.</text>
</comment>
<gene>
    <name evidence="15 18" type="primary">E1</name>
</gene>
<keyword evidence="11 15" id="KW-0413">Isomerase</keyword>
<comment type="catalytic activity">
    <reaction evidence="13 15 16">
        <text>ATP + H2O = ADP + phosphate + H(+)</text>
        <dbReference type="Rhea" id="RHEA:13065"/>
        <dbReference type="ChEBI" id="CHEBI:15377"/>
        <dbReference type="ChEBI" id="CHEBI:15378"/>
        <dbReference type="ChEBI" id="CHEBI:30616"/>
        <dbReference type="ChEBI" id="CHEBI:43474"/>
        <dbReference type="ChEBI" id="CHEBI:456216"/>
        <dbReference type="EC" id="5.6.2.4"/>
    </reaction>
</comment>
<sequence>MADRDKGTDYDCASDSVDGGWYLVREAECSSFDELEHLFEVSTEGSDISNLLDDDCVVNEGEHQQVLNEQINASDALQIQAFKRKYLTPSPQSKVPDLSPRLASISISPSKSSSKRRLFEDSGIESLQQNETEDIVEGAQVNSGNAEPAGQDSNVNFLRTYSSAAALFTAFKDVFGIGLKELMRPFKSEKTCSHEWVACVYGAREEVIEGSKTLLQQHCDFFQMNIRTGALGFLVLYLLSCKTGKSKETLKKMLMTVLNVSERQIYADPPRNRSLPVALFFYKKGMAGDCFKHGAYPDWLAKQVLVTHQARSETFELSTMVQWAYDNKYTDEAEIAFHYARLAEEDANAEAWLKSNSQAKYVRDCAQMVKLYLRQEMRQTTISEWIDKCCQSVTEDGDWGDIMRFLKYQQVNFTQFLTAMRNALEGKPKKNCLVFYGPPDTGKSYFCFSLVSFMQGKVVNFMNSKSHFWLMPLTETKMGMLDDATHACWSFIDTYMRNALDGNPVSVDCKHRVPVQIKLPPLLITSNIDIFAEDRYRYLYSRVQAFKFPNPFPFTPFNKPVYSLTNASWKSFFIRLRKQLGLQEPEEDQQDGESERSL</sequence>
<comment type="similarity">
    <text evidence="15 16">Belongs to the papillomaviridae E1 protein family.</text>
</comment>
<keyword evidence="8 15" id="KW-0347">Helicase</keyword>
<keyword evidence="10 15" id="KW-0238">DNA-binding</keyword>